<dbReference type="GO" id="GO:0004497">
    <property type="term" value="F:monooxygenase activity"/>
    <property type="evidence" value="ECO:0007669"/>
    <property type="project" value="TreeGrafter"/>
</dbReference>
<accession>A0A917ETT9</accession>
<evidence type="ECO:0000313" key="3">
    <source>
        <dbReference type="Proteomes" id="UP000605259"/>
    </source>
</evidence>
<evidence type="ECO:0000256" key="1">
    <source>
        <dbReference type="ARBA" id="ARBA00023002"/>
    </source>
</evidence>
<dbReference type="Proteomes" id="UP000605259">
    <property type="component" value="Unassembled WGS sequence"/>
</dbReference>
<reference evidence="2" key="2">
    <citation type="submission" date="2020-09" db="EMBL/GenBank/DDBJ databases">
        <authorList>
            <person name="Sun Q."/>
            <person name="Zhou Y."/>
        </authorList>
    </citation>
    <scope>NUCLEOTIDE SEQUENCE</scope>
    <source>
        <strain evidence="2">CGMCC 1.12698</strain>
    </source>
</reference>
<keyword evidence="3" id="KW-1185">Reference proteome</keyword>
<proteinExistence type="predicted"/>
<dbReference type="GO" id="GO:0050660">
    <property type="term" value="F:flavin adenine dinucleotide binding"/>
    <property type="evidence" value="ECO:0007669"/>
    <property type="project" value="InterPro"/>
</dbReference>
<name>A0A917ETT9_9BACI</name>
<dbReference type="Gene3D" id="3.50.50.60">
    <property type="entry name" value="FAD/NAD(P)-binding domain"/>
    <property type="match status" value="1"/>
</dbReference>
<dbReference type="PANTHER" id="PTHR43539:SF78">
    <property type="entry name" value="FLAVIN-CONTAINING MONOOXYGENASE"/>
    <property type="match status" value="1"/>
</dbReference>
<dbReference type="PRINTS" id="PR00368">
    <property type="entry name" value="FADPNR"/>
</dbReference>
<reference evidence="2" key="1">
    <citation type="journal article" date="2014" name="Int. J. Syst. Evol. Microbiol.">
        <title>Complete genome sequence of Corynebacterium casei LMG S-19264T (=DSM 44701T), isolated from a smear-ripened cheese.</title>
        <authorList>
            <consortium name="US DOE Joint Genome Institute (JGI-PGF)"/>
            <person name="Walter F."/>
            <person name="Albersmeier A."/>
            <person name="Kalinowski J."/>
            <person name="Ruckert C."/>
        </authorList>
    </citation>
    <scope>NUCLEOTIDE SEQUENCE</scope>
    <source>
        <strain evidence="2">CGMCC 1.12698</strain>
    </source>
</reference>
<keyword evidence="1" id="KW-0560">Oxidoreductase</keyword>
<dbReference type="GO" id="GO:0050661">
    <property type="term" value="F:NADP binding"/>
    <property type="evidence" value="ECO:0007669"/>
    <property type="project" value="InterPro"/>
</dbReference>
<dbReference type="SUPFAM" id="SSF51905">
    <property type="entry name" value="FAD/NAD(P)-binding domain"/>
    <property type="match status" value="2"/>
</dbReference>
<dbReference type="PIRSF" id="PIRSF000332">
    <property type="entry name" value="FMO"/>
    <property type="match status" value="1"/>
</dbReference>
<sequence>METILDSIVIGGGQSGLASGYHLQKEGLNFLILEAGQQAVGSWPNYYDSLKLFSPARFSSLPGMKFSSGPNDYPTRDEVISYLHNYVNHFQLPIRINQQVESVEKNDDVFRIQTVSGDIFQAKTIINTTGSFKNPFKPIIKDQELFKGQILHSSMYRNPSCFSEQRVLVVGGGNSAVQIALELADVSRTSLAVRKPVKFVKQKILGIDIHFWFKVFGLDAFPFWRFRKMAPNPGGVIDLGDYKTRLDKGNPKQEPMFTSFYADGVIWPDGRKEPVDVVIFATGYHSNLSYLNSIGALDSEGKPLQIAGISTNIQGVYYVGLEGQRSFSSATLRGVGKDAEFVVKKLLSYLKN</sequence>
<dbReference type="InterPro" id="IPR036188">
    <property type="entry name" value="FAD/NAD-bd_sf"/>
</dbReference>
<gene>
    <name evidence="2" type="ORF">GCM10007140_33680</name>
</gene>
<dbReference type="Pfam" id="PF13738">
    <property type="entry name" value="Pyr_redox_3"/>
    <property type="match status" value="1"/>
</dbReference>
<dbReference type="EMBL" id="BMFK01000004">
    <property type="protein sequence ID" value="GGE81367.1"/>
    <property type="molecule type" value="Genomic_DNA"/>
</dbReference>
<dbReference type="RefSeq" id="WP_188389652.1">
    <property type="nucleotide sequence ID" value="NZ_BMFK01000004.1"/>
</dbReference>
<dbReference type="AlphaFoldDB" id="A0A917ETT9"/>
<organism evidence="2 3">
    <name type="scientific">Priestia taiwanensis</name>
    <dbReference type="NCBI Taxonomy" id="1347902"/>
    <lineage>
        <taxon>Bacteria</taxon>
        <taxon>Bacillati</taxon>
        <taxon>Bacillota</taxon>
        <taxon>Bacilli</taxon>
        <taxon>Bacillales</taxon>
        <taxon>Bacillaceae</taxon>
        <taxon>Priestia</taxon>
    </lineage>
</organism>
<dbReference type="InterPro" id="IPR050982">
    <property type="entry name" value="Auxin_biosynth/cation_transpt"/>
</dbReference>
<comment type="caution">
    <text evidence="2">The sequence shown here is derived from an EMBL/GenBank/DDBJ whole genome shotgun (WGS) entry which is preliminary data.</text>
</comment>
<dbReference type="PANTHER" id="PTHR43539">
    <property type="entry name" value="FLAVIN-BINDING MONOOXYGENASE-LIKE PROTEIN (AFU_ORTHOLOGUE AFUA_4G09220)"/>
    <property type="match status" value="1"/>
</dbReference>
<dbReference type="PRINTS" id="PR00469">
    <property type="entry name" value="PNDRDTASEII"/>
</dbReference>
<dbReference type="InterPro" id="IPR000960">
    <property type="entry name" value="Flavin_mOase"/>
</dbReference>
<evidence type="ECO:0000313" key="2">
    <source>
        <dbReference type="EMBL" id="GGE81367.1"/>
    </source>
</evidence>
<protein>
    <submittedName>
        <fullName evidence="2">Oxidoreductase</fullName>
    </submittedName>
</protein>